<accession>A0A0G0UTJ4</accession>
<evidence type="ECO:0000313" key="16">
    <source>
        <dbReference type="Proteomes" id="UP000034676"/>
    </source>
</evidence>
<organism evidence="15 16">
    <name type="scientific">Candidatus Woesebacteria bacterium GW2011_GWA1_41_13b</name>
    <dbReference type="NCBI Taxonomy" id="1618555"/>
    <lineage>
        <taxon>Bacteria</taxon>
        <taxon>Candidatus Woeseibacteriota</taxon>
    </lineage>
</organism>
<keyword evidence="8 11" id="KW-0560">Oxidoreductase</keyword>
<keyword evidence="3 11" id="KW-0285">Flavoprotein</keyword>
<evidence type="ECO:0000256" key="8">
    <source>
        <dbReference type="ARBA" id="ARBA00023002"/>
    </source>
</evidence>
<dbReference type="InterPro" id="IPR013785">
    <property type="entry name" value="Aldolase_TIM"/>
</dbReference>
<feature type="binding site" evidence="13">
    <location>
        <position position="146"/>
    </location>
    <ligand>
        <name>FMN</name>
        <dbReference type="ChEBI" id="CHEBI:58210"/>
    </ligand>
</feature>
<dbReference type="Pfam" id="PF01207">
    <property type="entry name" value="Dus"/>
    <property type="match status" value="1"/>
</dbReference>
<comment type="catalytic activity">
    <reaction evidence="10">
        <text>a 5,6-dihydrouridine in tRNA + NAD(+) = a uridine in tRNA + NADH + H(+)</text>
        <dbReference type="Rhea" id="RHEA:54452"/>
        <dbReference type="Rhea" id="RHEA-COMP:13339"/>
        <dbReference type="Rhea" id="RHEA-COMP:13887"/>
        <dbReference type="ChEBI" id="CHEBI:15378"/>
        <dbReference type="ChEBI" id="CHEBI:57540"/>
        <dbReference type="ChEBI" id="CHEBI:57945"/>
        <dbReference type="ChEBI" id="CHEBI:65315"/>
        <dbReference type="ChEBI" id="CHEBI:74443"/>
    </reaction>
</comment>
<comment type="cofactor">
    <cofactor evidence="11 13">
        <name>FMN</name>
        <dbReference type="ChEBI" id="CHEBI:58210"/>
    </cofactor>
</comment>
<comment type="similarity">
    <text evidence="11">Belongs to the dus family.</text>
</comment>
<proteinExistence type="inferred from homology"/>
<comment type="catalytic activity">
    <reaction evidence="9">
        <text>a 5,6-dihydrouridine in tRNA + NADP(+) = a uridine in tRNA + NADPH + H(+)</text>
        <dbReference type="Rhea" id="RHEA:23624"/>
        <dbReference type="Rhea" id="RHEA-COMP:13339"/>
        <dbReference type="Rhea" id="RHEA-COMP:13887"/>
        <dbReference type="ChEBI" id="CHEBI:15378"/>
        <dbReference type="ChEBI" id="CHEBI:57783"/>
        <dbReference type="ChEBI" id="CHEBI:58349"/>
        <dbReference type="ChEBI" id="CHEBI:65315"/>
        <dbReference type="ChEBI" id="CHEBI:74443"/>
    </reaction>
</comment>
<evidence type="ECO:0000256" key="12">
    <source>
        <dbReference type="PIRSR" id="PIRSR006621-1"/>
    </source>
</evidence>
<name>A0A0G0UTJ4_9BACT</name>
<feature type="binding site" evidence="13">
    <location>
        <position position="76"/>
    </location>
    <ligand>
        <name>FMN</name>
        <dbReference type="ChEBI" id="CHEBI:58210"/>
    </ligand>
</feature>
<dbReference type="GO" id="GO:0017150">
    <property type="term" value="F:tRNA dihydrouridine synthase activity"/>
    <property type="evidence" value="ECO:0007669"/>
    <property type="project" value="InterPro"/>
</dbReference>
<sequence length="341" mass="37761">MANFWSTLAFQNTPFLALAPMDGVTDFVFREIIAGAGRPDVFFTEFTNVDALVSKGYEKTIPRLKYSERQRPIVAQIWGTNPKNFYTVARLVKDLGFDGIDINMSCPVRDVMKVGSGAAFINTPALAAEVIAATKEGADGLPVSVKARIGVSKVVTGEWIGFLLKQNLGAISIHGRTAKEMSKVPAHWDEIGKAVKLRDRLAPETVIIGNGDILNRQQAREAHDAYGVDGVMIGRGVFANPWVFEKTSATHTAAESLALLVAHTKLYTDTYPGERPFVSMRKYFKMYVRSFYGANILLKQLMETKNFSQVQQLVKANLSPLSEFPPEFISFDRLVYNPISN</sequence>
<evidence type="ECO:0000256" key="13">
    <source>
        <dbReference type="PIRSR" id="PIRSR006621-2"/>
    </source>
</evidence>
<evidence type="ECO:0000256" key="2">
    <source>
        <dbReference type="ARBA" id="ARBA00022555"/>
    </source>
</evidence>
<dbReference type="GO" id="GO:0050660">
    <property type="term" value="F:flavin adenine dinucleotide binding"/>
    <property type="evidence" value="ECO:0007669"/>
    <property type="project" value="InterPro"/>
</dbReference>
<dbReference type="PANTHER" id="PTHR45846">
    <property type="entry name" value="TRNA-DIHYDROURIDINE(47) SYNTHASE [NAD(P)(+)]-LIKE"/>
    <property type="match status" value="1"/>
</dbReference>
<evidence type="ECO:0000256" key="10">
    <source>
        <dbReference type="ARBA" id="ARBA00048802"/>
    </source>
</evidence>
<evidence type="ECO:0000256" key="6">
    <source>
        <dbReference type="ARBA" id="ARBA00022857"/>
    </source>
</evidence>
<keyword evidence="13" id="KW-0547">Nucleotide-binding</keyword>
<protein>
    <recommendedName>
        <fullName evidence="11">tRNA-dihydrouridine synthase</fullName>
        <ecNumber evidence="11">1.3.1.-</ecNumber>
    </recommendedName>
</protein>
<dbReference type="AlphaFoldDB" id="A0A0G0UTJ4"/>
<keyword evidence="7" id="KW-0694">RNA-binding</keyword>
<comment type="caution">
    <text evidence="15">The sequence shown here is derived from an EMBL/GenBank/DDBJ whole genome shotgun (WGS) entry which is preliminary data.</text>
</comment>
<keyword evidence="6" id="KW-0521">NADP</keyword>
<dbReference type="InterPro" id="IPR024036">
    <property type="entry name" value="tRNA-dHydroUridine_Synthase_C"/>
</dbReference>
<evidence type="ECO:0000259" key="14">
    <source>
        <dbReference type="Pfam" id="PF01207"/>
    </source>
</evidence>
<dbReference type="CDD" id="cd02801">
    <property type="entry name" value="DUS_like_FMN"/>
    <property type="match status" value="1"/>
</dbReference>
<dbReference type="PANTHER" id="PTHR45846:SF1">
    <property type="entry name" value="TRNA-DIHYDROURIDINE(47) SYNTHASE [NAD(P)(+)]-LIKE"/>
    <property type="match status" value="1"/>
</dbReference>
<evidence type="ECO:0000256" key="9">
    <source>
        <dbReference type="ARBA" id="ARBA00048205"/>
    </source>
</evidence>
<reference evidence="15 16" key="1">
    <citation type="journal article" date="2015" name="Nature">
        <title>rRNA introns, odd ribosomes, and small enigmatic genomes across a large radiation of phyla.</title>
        <authorList>
            <person name="Brown C.T."/>
            <person name="Hug L.A."/>
            <person name="Thomas B.C."/>
            <person name="Sharon I."/>
            <person name="Castelle C.J."/>
            <person name="Singh A."/>
            <person name="Wilkins M.J."/>
            <person name="Williams K.H."/>
            <person name="Banfield J.F."/>
        </authorList>
    </citation>
    <scope>NUCLEOTIDE SEQUENCE [LARGE SCALE GENOMIC DNA]</scope>
</reference>
<evidence type="ECO:0000256" key="11">
    <source>
        <dbReference type="PIRNR" id="PIRNR006621"/>
    </source>
</evidence>
<keyword evidence="5 11" id="KW-0819">tRNA processing</keyword>
<evidence type="ECO:0000256" key="7">
    <source>
        <dbReference type="ARBA" id="ARBA00022884"/>
    </source>
</evidence>
<dbReference type="Proteomes" id="UP000034676">
    <property type="component" value="Unassembled WGS sequence"/>
</dbReference>
<dbReference type="EMBL" id="LCAO01000005">
    <property type="protein sequence ID" value="KKR92048.1"/>
    <property type="molecule type" value="Genomic_DNA"/>
</dbReference>
<feature type="binding site" evidence="13">
    <location>
        <position position="174"/>
    </location>
    <ligand>
        <name>FMN</name>
        <dbReference type="ChEBI" id="CHEBI:58210"/>
    </ligand>
</feature>
<evidence type="ECO:0000256" key="5">
    <source>
        <dbReference type="ARBA" id="ARBA00022694"/>
    </source>
</evidence>
<dbReference type="Gene3D" id="1.10.1200.80">
    <property type="entry name" value="Putative flavin oxidoreducatase, domain 2"/>
    <property type="match status" value="1"/>
</dbReference>
<feature type="active site" description="Proton donor" evidence="12">
    <location>
        <position position="106"/>
    </location>
</feature>
<dbReference type="EC" id="1.3.1.-" evidence="11"/>
<evidence type="ECO:0000256" key="4">
    <source>
        <dbReference type="ARBA" id="ARBA00022643"/>
    </source>
</evidence>
<dbReference type="PIRSF" id="PIRSF006621">
    <property type="entry name" value="Dus"/>
    <property type="match status" value="1"/>
</dbReference>
<dbReference type="GO" id="GO:0000049">
    <property type="term" value="F:tRNA binding"/>
    <property type="evidence" value="ECO:0007669"/>
    <property type="project" value="UniProtKB-KW"/>
</dbReference>
<feature type="domain" description="DUS-like FMN-binding" evidence="14">
    <location>
        <begin position="18"/>
        <end position="310"/>
    </location>
</feature>
<dbReference type="InterPro" id="IPR035587">
    <property type="entry name" value="DUS-like_FMN-bd"/>
</dbReference>
<comment type="function">
    <text evidence="1 11">Catalyzes the synthesis of 5,6-dihydrouridine (D), a modified base found in the D-loop of most tRNAs, via the reduction of the C5-C6 double bond in target uridines.</text>
</comment>
<keyword evidence="4 11" id="KW-0288">FMN</keyword>
<evidence type="ECO:0000256" key="1">
    <source>
        <dbReference type="ARBA" id="ARBA00002790"/>
    </source>
</evidence>
<evidence type="ECO:0000256" key="3">
    <source>
        <dbReference type="ARBA" id="ARBA00022630"/>
    </source>
</evidence>
<gene>
    <name evidence="15" type="ORF">UU42_C0005G0011</name>
</gene>
<keyword evidence="2" id="KW-0820">tRNA-binding</keyword>
<feature type="binding site" evidence="13">
    <location>
        <begin position="234"/>
        <end position="235"/>
    </location>
    <ligand>
        <name>FMN</name>
        <dbReference type="ChEBI" id="CHEBI:58210"/>
    </ligand>
</feature>
<dbReference type="Gene3D" id="3.20.20.70">
    <property type="entry name" value="Aldolase class I"/>
    <property type="match status" value="1"/>
</dbReference>
<dbReference type="PATRIC" id="fig|1618555.3.peg.499"/>
<evidence type="ECO:0000313" key="15">
    <source>
        <dbReference type="EMBL" id="KKR92048.1"/>
    </source>
</evidence>
<dbReference type="InterPro" id="IPR001269">
    <property type="entry name" value="DUS_fam"/>
</dbReference>
<dbReference type="SUPFAM" id="SSF51395">
    <property type="entry name" value="FMN-linked oxidoreductases"/>
    <property type="match status" value="1"/>
</dbReference>